<evidence type="ECO:0000313" key="2">
    <source>
        <dbReference type="Proteomes" id="UP000095564"/>
    </source>
</evidence>
<dbReference type="Proteomes" id="UP000095564">
    <property type="component" value="Unassembled WGS sequence"/>
</dbReference>
<reference evidence="1 2" key="1">
    <citation type="submission" date="2015-09" db="EMBL/GenBank/DDBJ databases">
        <authorList>
            <consortium name="Pathogen Informatics"/>
        </authorList>
    </citation>
    <scope>NUCLEOTIDE SEQUENCE [LARGE SCALE GENOMIC DNA]</scope>
    <source>
        <strain evidence="1 2">2789STDY5834908</strain>
    </source>
</reference>
<proteinExistence type="predicted"/>
<dbReference type="AlphaFoldDB" id="A0A174JJH1"/>
<sequence length="200" mass="24119">MYKCYGSVAEQMIPITERMVEVITYLTDDKEEQMDLKDIVMEEVDQRFDFNYDSFHELLKNSKVYYLLHKYRTMIYEKITNNELIDRYHLNPDGSWKGKIYLHPTRDAKLRKPKVFIKDKIKNQMIAIARLTLQGLKNSEIMKKLEINRDRFFERKRRIKKEGGMKKIADEEFCFQNRPEQASLREICRHPNSEYYQAAA</sequence>
<accession>A0A174JJH1</accession>
<gene>
    <name evidence="1" type="ORF">ERS852520_00310</name>
</gene>
<dbReference type="EMBL" id="CZAU01000002">
    <property type="protein sequence ID" value="CUO97300.1"/>
    <property type="molecule type" value="Genomic_DNA"/>
</dbReference>
<protein>
    <submittedName>
        <fullName evidence="1">Uncharacterized protein</fullName>
    </submittedName>
</protein>
<organism evidence="1 2">
    <name type="scientific">Anaerostipes hadrus</name>
    <dbReference type="NCBI Taxonomy" id="649756"/>
    <lineage>
        <taxon>Bacteria</taxon>
        <taxon>Bacillati</taxon>
        <taxon>Bacillota</taxon>
        <taxon>Clostridia</taxon>
        <taxon>Lachnospirales</taxon>
        <taxon>Lachnospiraceae</taxon>
        <taxon>Anaerostipes</taxon>
    </lineage>
</organism>
<name>A0A174JJH1_ANAHA</name>
<evidence type="ECO:0000313" key="1">
    <source>
        <dbReference type="EMBL" id="CUO97300.1"/>
    </source>
</evidence>